<name>A0A485KVZ7_9STRA</name>
<reference evidence="3 4" key="1">
    <citation type="submission" date="2019-03" db="EMBL/GenBank/DDBJ databases">
        <authorList>
            <person name="Gaulin E."/>
            <person name="Dumas B."/>
        </authorList>
    </citation>
    <scope>NUCLEOTIDE SEQUENCE [LARGE SCALE GENOMIC DNA]</scope>
    <source>
        <strain evidence="3">CBS 568.67</strain>
    </source>
</reference>
<dbReference type="EMBL" id="CAADRA010005362">
    <property type="protein sequence ID" value="VFT88992.1"/>
    <property type="molecule type" value="Genomic_DNA"/>
</dbReference>
<gene>
    <name evidence="3" type="primary">Aste57867_12138</name>
    <name evidence="2" type="ORF">As57867_012093</name>
    <name evidence="3" type="ORF">ASTE57867_12138</name>
</gene>
<accession>A0A485KVZ7</accession>
<dbReference type="Proteomes" id="UP000332933">
    <property type="component" value="Unassembled WGS sequence"/>
</dbReference>
<evidence type="ECO:0000256" key="1">
    <source>
        <dbReference type="SAM" id="MobiDB-lite"/>
    </source>
</evidence>
<protein>
    <submittedName>
        <fullName evidence="3">Aste57867_12138 protein</fullName>
    </submittedName>
</protein>
<sequence length="392" mass="43373">MDSCKEAFGVGHADTAEGLPHGADERLLTMETTMRKLDEKLELILDAQEARYRHLDEKLNRLLFIVERGFGGMERQVDMLPDVICRPLVGLWADTSHVIDSALQYMHRRMDFLDSEIDGVAANLIHTTAMHASLMKAAPEIRRRPAPFDAHAGTRSGDGPHEARPPPSPYQPPLASSTFQPVVPPDGSDGLAQSLPRHRILDLQSNVPPQPKRIRPAHRPMSSPASGDPAHISSLRRHDDRHPSTTPPAAQSAFPATTVRAMWHLWFHGDAATGPLRRVTLGGKTSGSARMQQSRAKVVMEALVRLGEQSADELEILDHDALDAVFERAFDRLLRDNPEGNLAGDGPAKLRREKADQYMIATVYNALIGERRKRKHMAPAADDETRDSDDGM</sequence>
<evidence type="ECO:0000313" key="2">
    <source>
        <dbReference type="EMBL" id="KAF0697144.1"/>
    </source>
</evidence>
<organism evidence="3 4">
    <name type="scientific">Aphanomyces stellatus</name>
    <dbReference type="NCBI Taxonomy" id="120398"/>
    <lineage>
        <taxon>Eukaryota</taxon>
        <taxon>Sar</taxon>
        <taxon>Stramenopiles</taxon>
        <taxon>Oomycota</taxon>
        <taxon>Saprolegniomycetes</taxon>
        <taxon>Saprolegniales</taxon>
        <taxon>Verrucalvaceae</taxon>
        <taxon>Aphanomyces</taxon>
    </lineage>
</organism>
<keyword evidence="4" id="KW-1185">Reference proteome</keyword>
<evidence type="ECO:0000313" key="3">
    <source>
        <dbReference type="EMBL" id="VFT88992.1"/>
    </source>
</evidence>
<feature type="region of interest" description="Disordered" evidence="1">
    <location>
        <begin position="147"/>
        <end position="252"/>
    </location>
</feature>
<proteinExistence type="predicted"/>
<dbReference type="AlphaFoldDB" id="A0A485KVZ7"/>
<dbReference type="EMBL" id="VJMH01005341">
    <property type="protein sequence ID" value="KAF0697144.1"/>
    <property type="molecule type" value="Genomic_DNA"/>
</dbReference>
<evidence type="ECO:0000313" key="4">
    <source>
        <dbReference type="Proteomes" id="UP000332933"/>
    </source>
</evidence>
<feature type="compositionally biased region" description="Acidic residues" evidence="1">
    <location>
        <begin position="381"/>
        <end position="392"/>
    </location>
</feature>
<feature type="region of interest" description="Disordered" evidence="1">
    <location>
        <begin position="372"/>
        <end position="392"/>
    </location>
</feature>
<dbReference type="OrthoDB" id="78906at2759"/>
<reference evidence="2" key="2">
    <citation type="submission" date="2019-06" db="EMBL/GenBank/DDBJ databases">
        <title>Genomics analysis of Aphanomyces spp. identifies a new class of oomycete effector associated with host adaptation.</title>
        <authorList>
            <person name="Gaulin E."/>
        </authorList>
    </citation>
    <scope>NUCLEOTIDE SEQUENCE</scope>
    <source>
        <strain evidence="2">CBS 578.67</strain>
    </source>
</reference>